<organism evidence="1 2">
    <name type="scientific">Xyrichtys novacula</name>
    <name type="common">Pearly razorfish</name>
    <name type="synonym">Hemipteronotus novacula</name>
    <dbReference type="NCBI Taxonomy" id="13765"/>
    <lineage>
        <taxon>Eukaryota</taxon>
        <taxon>Metazoa</taxon>
        <taxon>Chordata</taxon>
        <taxon>Craniata</taxon>
        <taxon>Vertebrata</taxon>
        <taxon>Euteleostomi</taxon>
        <taxon>Actinopterygii</taxon>
        <taxon>Neopterygii</taxon>
        <taxon>Teleostei</taxon>
        <taxon>Neoteleostei</taxon>
        <taxon>Acanthomorphata</taxon>
        <taxon>Eupercaria</taxon>
        <taxon>Labriformes</taxon>
        <taxon>Labridae</taxon>
        <taxon>Xyrichtys</taxon>
    </lineage>
</organism>
<accession>A0AAV1GI74</accession>
<dbReference type="EMBL" id="OY660877">
    <property type="protein sequence ID" value="CAJ1072749.1"/>
    <property type="molecule type" value="Genomic_DNA"/>
</dbReference>
<keyword evidence="2" id="KW-1185">Reference proteome</keyword>
<evidence type="ECO:0000313" key="1">
    <source>
        <dbReference type="EMBL" id="CAJ1072749.1"/>
    </source>
</evidence>
<dbReference type="Proteomes" id="UP001178508">
    <property type="component" value="Chromosome 14"/>
</dbReference>
<sequence>MNHEIHQCSCNSPSIQFVNVLFFLEHKSSLAKFKSSKVQTHSFTEESHVVLSIVSHQLTSENTTGIYSQRAGQAVSADFHTRTALPNGCAVCAVIKLRSVQHTQNEWMRVIQSYRSEVHVAISLALQLDTVWRDRVRICRSGVVKVLKGAEVRISGPTPPQLTSSNSGLTLANENHCVLTPCHGLLTVHPRVDG</sequence>
<gene>
    <name evidence="1" type="ORF">XNOV1_A025161</name>
</gene>
<evidence type="ECO:0000313" key="2">
    <source>
        <dbReference type="Proteomes" id="UP001178508"/>
    </source>
</evidence>
<proteinExistence type="predicted"/>
<dbReference type="AlphaFoldDB" id="A0AAV1GI74"/>
<reference evidence="1" key="1">
    <citation type="submission" date="2023-08" db="EMBL/GenBank/DDBJ databases">
        <authorList>
            <person name="Alioto T."/>
            <person name="Alioto T."/>
            <person name="Gomez Garrido J."/>
        </authorList>
    </citation>
    <scope>NUCLEOTIDE SEQUENCE</scope>
</reference>
<protein>
    <submittedName>
        <fullName evidence="1">Uncharacterized protein</fullName>
    </submittedName>
</protein>
<name>A0AAV1GI74_XYRNO</name>